<reference evidence="11 12" key="1">
    <citation type="journal article" date="2011" name="Syst. Appl. Microbiol.">
        <title>Defluviimonas denitrificans gen. nov., sp. nov., and Pararhodobacter aggregans gen. nov., sp. nov., non-phototrophic Rhodobacteraceae from the biofilter of a marine aquaculture.</title>
        <authorList>
            <person name="Foesel B.U."/>
            <person name="Drake H.L."/>
            <person name="Schramm A."/>
        </authorList>
    </citation>
    <scope>NUCLEOTIDE SEQUENCE [LARGE SCALE GENOMIC DNA]</scope>
    <source>
        <strain evidence="11 12">D1-19</strain>
    </source>
</reference>
<dbReference type="Pfam" id="PF00111">
    <property type="entry name" value="Fer2"/>
    <property type="match status" value="1"/>
</dbReference>
<evidence type="ECO:0000256" key="8">
    <source>
        <dbReference type="ARBA" id="ARBA00023014"/>
    </source>
</evidence>
<dbReference type="GO" id="GO:0051537">
    <property type="term" value="F:2 iron, 2 sulfur cluster binding"/>
    <property type="evidence" value="ECO:0007669"/>
    <property type="project" value="UniProtKB-KW"/>
</dbReference>
<dbReference type="PANTHER" id="PTHR47354">
    <property type="entry name" value="NADH OXIDOREDUCTASE HCR"/>
    <property type="match status" value="1"/>
</dbReference>
<keyword evidence="8" id="KW-0411">Iron-sulfur</keyword>
<keyword evidence="6" id="KW-0560">Oxidoreductase</keyword>
<name>A0A2T7USW7_9RHOB</name>
<dbReference type="SUPFAM" id="SSF63380">
    <property type="entry name" value="Riboflavin synthase domain-like"/>
    <property type="match status" value="1"/>
</dbReference>
<gene>
    <name evidence="11" type="ORF">DDE23_10455</name>
</gene>
<dbReference type="Proteomes" id="UP000244810">
    <property type="component" value="Unassembled WGS sequence"/>
</dbReference>
<keyword evidence="3" id="KW-0288">FMN</keyword>
<evidence type="ECO:0000256" key="6">
    <source>
        <dbReference type="ARBA" id="ARBA00023002"/>
    </source>
</evidence>
<keyword evidence="5" id="KW-0479">Metal-binding</keyword>
<dbReference type="RefSeq" id="WP_107751215.1">
    <property type="nucleotide sequence ID" value="NZ_QBKF01000003.1"/>
</dbReference>
<comment type="cofactor">
    <cofactor evidence="1">
        <name>FMN</name>
        <dbReference type="ChEBI" id="CHEBI:58210"/>
    </cofactor>
</comment>
<dbReference type="Gene3D" id="3.40.50.80">
    <property type="entry name" value="Nucleotide-binding domain of ferredoxin-NADP reductase (FNR) module"/>
    <property type="match status" value="1"/>
</dbReference>
<dbReference type="GO" id="GO:0016491">
    <property type="term" value="F:oxidoreductase activity"/>
    <property type="evidence" value="ECO:0007669"/>
    <property type="project" value="UniProtKB-KW"/>
</dbReference>
<dbReference type="Pfam" id="PF22290">
    <property type="entry name" value="DmmA-like_N"/>
    <property type="match status" value="1"/>
</dbReference>
<dbReference type="CDD" id="cd00207">
    <property type="entry name" value="fer2"/>
    <property type="match status" value="1"/>
</dbReference>
<dbReference type="InterPro" id="IPR006058">
    <property type="entry name" value="2Fe2S_fd_BS"/>
</dbReference>
<feature type="domain" description="2Fe-2S ferredoxin-type" evidence="9">
    <location>
        <begin position="241"/>
        <end position="328"/>
    </location>
</feature>
<dbReference type="InterPro" id="IPR054582">
    <property type="entry name" value="DmmA-like_N"/>
</dbReference>
<keyword evidence="12" id="KW-1185">Reference proteome</keyword>
<evidence type="ECO:0000259" key="9">
    <source>
        <dbReference type="PROSITE" id="PS51085"/>
    </source>
</evidence>
<dbReference type="InterPro" id="IPR050415">
    <property type="entry name" value="MRET"/>
</dbReference>
<keyword evidence="4" id="KW-0001">2Fe-2S</keyword>
<protein>
    <submittedName>
        <fullName evidence="11">Ferredoxin--NADP(+) reductase</fullName>
    </submittedName>
</protein>
<evidence type="ECO:0000256" key="4">
    <source>
        <dbReference type="ARBA" id="ARBA00022714"/>
    </source>
</evidence>
<dbReference type="SUPFAM" id="SSF52343">
    <property type="entry name" value="Ferredoxin reductase-like, C-terminal NADP-linked domain"/>
    <property type="match status" value="1"/>
</dbReference>
<evidence type="ECO:0000313" key="11">
    <source>
        <dbReference type="EMBL" id="PVE47843.1"/>
    </source>
</evidence>
<dbReference type="InterPro" id="IPR039261">
    <property type="entry name" value="FNR_nucleotide-bd"/>
</dbReference>
<evidence type="ECO:0000256" key="1">
    <source>
        <dbReference type="ARBA" id="ARBA00001917"/>
    </source>
</evidence>
<evidence type="ECO:0000256" key="3">
    <source>
        <dbReference type="ARBA" id="ARBA00022643"/>
    </source>
</evidence>
<keyword evidence="2" id="KW-0285">Flavoprotein</keyword>
<dbReference type="Gene3D" id="2.40.30.10">
    <property type="entry name" value="Translation factors"/>
    <property type="match status" value="1"/>
</dbReference>
<dbReference type="SUPFAM" id="SSF54292">
    <property type="entry name" value="2Fe-2S ferredoxin-like"/>
    <property type="match status" value="1"/>
</dbReference>
<sequence>MSAAPQKAKAGAEKIEVIVSAVVPVNDLVTRFEFRRPDGAPFPPFSAGAHTVVEMKDQGRTRLNPYSLMSDPADPSLYAISVRRDDQGRGGSLFLHRQVKPGDRMTITYPVNLFPVDLRGRKHVFLAGGIGITPFLAMIAQLEKLGARWELHYSVRNAALGSYAGDLTARHPGKVRVYHDDQQQAIPLGDLLDGQPLGTHVYVCGPKGMIDWVHRTATEHGWPKDNVHSEEFLAPQPGTPFEVRLCKSDMTILVGENESLLEAMERCGVDAPFLCRGGACGQCETDVVDHDGSFIHRDHWLEDDQRASGKKIMPCVSRFVGPTLVLDR</sequence>
<evidence type="ECO:0000256" key="5">
    <source>
        <dbReference type="ARBA" id="ARBA00022723"/>
    </source>
</evidence>
<accession>A0A2T7USW7</accession>
<evidence type="ECO:0000259" key="10">
    <source>
        <dbReference type="PROSITE" id="PS51384"/>
    </source>
</evidence>
<dbReference type="CDD" id="cd06185">
    <property type="entry name" value="PDR_like"/>
    <property type="match status" value="1"/>
</dbReference>
<evidence type="ECO:0000313" key="12">
    <source>
        <dbReference type="Proteomes" id="UP000244810"/>
    </source>
</evidence>
<dbReference type="InterPro" id="IPR036010">
    <property type="entry name" value="2Fe-2S_ferredoxin-like_sf"/>
</dbReference>
<keyword evidence="7" id="KW-0408">Iron</keyword>
<dbReference type="OrthoDB" id="9792185at2"/>
<dbReference type="EMBL" id="QDDR01000004">
    <property type="protein sequence ID" value="PVE47843.1"/>
    <property type="molecule type" value="Genomic_DNA"/>
</dbReference>
<dbReference type="PANTHER" id="PTHR47354:SF1">
    <property type="entry name" value="CARNITINE MONOOXYGENASE REDUCTASE SUBUNIT"/>
    <property type="match status" value="1"/>
</dbReference>
<dbReference type="Gene3D" id="3.10.20.30">
    <property type="match status" value="1"/>
</dbReference>
<dbReference type="InterPro" id="IPR017938">
    <property type="entry name" value="Riboflavin_synthase-like_b-brl"/>
</dbReference>
<dbReference type="PRINTS" id="PR00409">
    <property type="entry name" value="PHDIOXRDTASE"/>
</dbReference>
<dbReference type="AlphaFoldDB" id="A0A2T7USW7"/>
<dbReference type="InterPro" id="IPR012675">
    <property type="entry name" value="Beta-grasp_dom_sf"/>
</dbReference>
<comment type="caution">
    <text evidence="11">The sequence shown here is derived from an EMBL/GenBank/DDBJ whole genome shotgun (WGS) entry which is preliminary data.</text>
</comment>
<evidence type="ECO:0000256" key="2">
    <source>
        <dbReference type="ARBA" id="ARBA00022630"/>
    </source>
</evidence>
<dbReference type="InterPro" id="IPR001041">
    <property type="entry name" value="2Fe-2S_ferredoxin-type"/>
</dbReference>
<dbReference type="GO" id="GO:0046872">
    <property type="term" value="F:metal ion binding"/>
    <property type="evidence" value="ECO:0007669"/>
    <property type="project" value="UniProtKB-KW"/>
</dbReference>
<dbReference type="InterPro" id="IPR017927">
    <property type="entry name" value="FAD-bd_FR_type"/>
</dbReference>
<evidence type="ECO:0000256" key="7">
    <source>
        <dbReference type="ARBA" id="ARBA00023004"/>
    </source>
</evidence>
<feature type="domain" description="FAD-binding FR-type" evidence="10">
    <location>
        <begin position="12"/>
        <end position="117"/>
    </location>
</feature>
<dbReference type="PROSITE" id="PS51085">
    <property type="entry name" value="2FE2S_FER_2"/>
    <property type="match status" value="1"/>
</dbReference>
<dbReference type="PROSITE" id="PS00197">
    <property type="entry name" value="2FE2S_FER_1"/>
    <property type="match status" value="1"/>
</dbReference>
<proteinExistence type="predicted"/>
<dbReference type="PROSITE" id="PS51384">
    <property type="entry name" value="FAD_FR"/>
    <property type="match status" value="1"/>
</dbReference>
<organism evidence="11 12">
    <name type="scientific">Pararhodobacter aggregans</name>
    <dbReference type="NCBI Taxonomy" id="404875"/>
    <lineage>
        <taxon>Bacteria</taxon>
        <taxon>Pseudomonadati</taxon>
        <taxon>Pseudomonadota</taxon>
        <taxon>Alphaproteobacteria</taxon>
        <taxon>Rhodobacterales</taxon>
        <taxon>Paracoccaceae</taxon>
        <taxon>Pararhodobacter</taxon>
    </lineage>
</organism>